<accession>A0A1H6FIQ2</accession>
<proteinExistence type="predicted"/>
<name>A0A1H6FIQ2_9GAMM</name>
<organism evidence="1 2">
    <name type="scientific">Candidatus Venteria ishoeyi</name>
    <dbReference type="NCBI Taxonomy" id="1899563"/>
    <lineage>
        <taxon>Bacteria</taxon>
        <taxon>Pseudomonadati</taxon>
        <taxon>Pseudomonadota</taxon>
        <taxon>Gammaproteobacteria</taxon>
        <taxon>Thiotrichales</taxon>
        <taxon>Thiotrichaceae</taxon>
        <taxon>Venteria</taxon>
    </lineage>
</organism>
<dbReference type="AlphaFoldDB" id="A0A1H6FIQ2"/>
<keyword evidence="2" id="KW-1185">Reference proteome</keyword>
<dbReference type="Proteomes" id="UP000236724">
    <property type="component" value="Unassembled WGS sequence"/>
</dbReference>
<dbReference type="EMBL" id="FMSV02000557">
    <property type="protein sequence ID" value="SEH08935.1"/>
    <property type="molecule type" value="Genomic_DNA"/>
</dbReference>
<sequence>MWVQGVGMKGGSCSHWSHESPPFLIGQFFISPAEMQGCREKFEDHSKISAPLRETVFAAMQSKPKLMQRKKIFQRVMDALMDIVQRFDEGMGDI</sequence>
<reference evidence="1 2" key="1">
    <citation type="submission" date="2016-10" db="EMBL/GenBank/DDBJ databases">
        <authorList>
            <person name="de Groot N.N."/>
        </authorList>
    </citation>
    <scope>NUCLEOTIDE SEQUENCE [LARGE SCALE GENOMIC DNA]</scope>
    <source>
        <strain evidence="1">MBHS1</strain>
    </source>
</reference>
<evidence type="ECO:0000313" key="2">
    <source>
        <dbReference type="Proteomes" id="UP000236724"/>
    </source>
</evidence>
<gene>
    <name evidence="1" type="ORF">MBHS_04828</name>
</gene>
<evidence type="ECO:0000313" key="1">
    <source>
        <dbReference type="EMBL" id="SEH08935.1"/>
    </source>
</evidence>
<protein>
    <submittedName>
        <fullName evidence="1">Uncharacterized protein</fullName>
    </submittedName>
</protein>